<evidence type="ECO:0000313" key="9">
    <source>
        <dbReference type="Proteomes" id="UP001595190"/>
    </source>
</evidence>
<comment type="caution">
    <text evidence="8">The sequence shown here is derived from an EMBL/GenBank/DDBJ whole genome shotgun (WGS) entry which is preliminary data.</text>
</comment>
<dbReference type="Gene3D" id="2.60.40.10">
    <property type="entry name" value="Immunoglobulins"/>
    <property type="match status" value="2"/>
</dbReference>
<evidence type="ECO:0000259" key="7">
    <source>
        <dbReference type="Pfam" id="PF02837"/>
    </source>
</evidence>
<dbReference type="RefSeq" id="WP_394315668.1">
    <property type="nucleotide sequence ID" value="NZ_JBHGPK010000075.1"/>
</dbReference>
<evidence type="ECO:0000313" key="8">
    <source>
        <dbReference type="EMBL" id="MFC2255097.1"/>
    </source>
</evidence>
<dbReference type="Gene3D" id="3.20.20.80">
    <property type="entry name" value="Glycosidases"/>
    <property type="match status" value="1"/>
</dbReference>
<feature type="domain" description="Glycosyl hydrolases family 2 sugar binding" evidence="7">
    <location>
        <begin position="177"/>
        <end position="333"/>
    </location>
</feature>
<keyword evidence="3" id="KW-0326">Glycosidase</keyword>
<feature type="domain" description="Glycoside hydrolase family 2 catalytic" evidence="6">
    <location>
        <begin position="483"/>
        <end position="696"/>
    </location>
</feature>
<name>A0ABV6ZSK8_9HYPH</name>
<protein>
    <submittedName>
        <fullName evidence="8">Glycoside hydrolase family 2 protein</fullName>
    </submittedName>
</protein>
<dbReference type="InterPro" id="IPR008979">
    <property type="entry name" value="Galactose-bd-like_sf"/>
</dbReference>
<organism evidence="8 9">
    <name type="scientific">Labrys neptuniae</name>
    <dbReference type="NCBI Taxonomy" id="376174"/>
    <lineage>
        <taxon>Bacteria</taxon>
        <taxon>Pseudomonadati</taxon>
        <taxon>Pseudomonadota</taxon>
        <taxon>Alphaproteobacteria</taxon>
        <taxon>Hyphomicrobiales</taxon>
        <taxon>Xanthobacteraceae</taxon>
        <taxon>Labrys</taxon>
    </lineage>
</organism>
<dbReference type="Pfam" id="PF00703">
    <property type="entry name" value="Glyco_hydro_2"/>
    <property type="match status" value="1"/>
</dbReference>
<reference evidence="8 9" key="1">
    <citation type="submission" date="2024-09" db="EMBL/GenBank/DDBJ databases">
        <title>Description of Labrys sedimenti sp. nov., isolated from a diclofenac-degrading enrichment culture, and genome-based reclassification of Labrys portucalensis as a later heterotypic synonym of Labrys neptuniae.</title>
        <authorList>
            <person name="Tancsics A."/>
            <person name="Csepanyi A."/>
        </authorList>
    </citation>
    <scope>NUCLEOTIDE SEQUENCE [LARGE SCALE GENOMIC DNA]</scope>
    <source>
        <strain evidence="8 9">LMG 23412</strain>
    </source>
</reference>
<evidence type="ECO:0000256" key="4">
    <source>
        <dbReference type="SAM" id="MobiDB-lite"/>
    </source>
</evidence>
<comment type="similarity">
    <text evidence="1">Belongs to the glycosyl hydrolase 2 family.</text>
</comment>
<dbReference type="SUPFAM" id="SSF49785">
    <property type="entry name" value="Galactose-binding domain-like"/>
    <property type="match status" value="1"/>
</dbReference>
<proteinExistence type="inferred from homology"/>
<dbReference type="Gene3D" id="2.60.120.260">
    <property type="entry name" value="Galactose-binding domain-like"/>
    <property type="match status" value="1"/>
</dbReference>
<feature type="region of interest" description="Disordered" evidence="4">
    <location>
        <begin position="38"/>
        <end position="66"/>
    </location>
</feature>
<dbReference type="PANTHER" id="PTHR42732:SF1">
    <property type="entry name" value="BETA-MANNOSIDASE"/>
    <property type="match status" value="1"/>
</dbReference>
<feature type="domain" description="Glycoside hydrolase family 2 immunoglobulin-like beta-sandwich" evidence="5">
    <location>
        <begin position="357"/>
        <end position="475"/>
    </location>
</feature>
<dbReference type="InterPro" id="IPR006103">
    <property type="entry name" value="Glyco_hydro_2_cat"/>
</dbReference>
<dbReference type="SUPFAM" id="SSF51445">
    <property type="entry name" value="(Trans)glycosidases"/>
    <property type="match status" value="1"/>
</dbReference>
<dbReference type="InterPro" id="IPR006104">
    <property type="entry name" value="Glyco_hydro_2_N"/>
</dbReference>
<dbReference type="InterPro" id="IPR051913">
    <property type="entry name" value="GH2_Domain-Containing"/>
</dbReference>
<dbReference type="Proteomes" id="UP001595190">
    <property type="component" value="Unassembled WGS sequence"/>
</dbReference>
<feature type="compositionally biased region" description="Polar residues" evidence="4">
    <location>
        <begin position="38"/>
        <end position="52"/>
    </location>
</feature>
<dbReference type="SUPFAM" id="SSF49303">
    <property type="entry name" value="beta-Galactosidase/glucuronidase domain"/>
    <property type="match status" value="1"/>
</dbReference>
<dbReference type="Pfam" id="PF02837">
    <property type="entry name" value="Glyco_hydro_2_N"/>
    <property type="match status" value="1"/>
</dbReference>
<dbReference type="PROSITE" id="PS51257">
    <property type="entry name" value="PROKAR_LIPOPROTEIN"/>
    <property type="match status" value="1"/>
</dbReference>
<gene>
    <name evidence="8" type="ORF">ACETRX_36530</name>
</gene>
<dbReference type="InterPro" id="IPR017853">
    <property type="entry name" value="GH"/>
</dbReference>
<sequence>MPDIRPSPIRYFSCRSSRLLAVLFVSTAWLTGCNRDQSQPASWSFDSKTNQGTDSSATPTTPDASTTDIELIKGNETFCQPDRPIQKDGGDNGPYLTDCSTARMVQLLGANHEWKFFFDKESTNLQARFQNRTEAALKSGAFTFDRTVPDYEKNLITTADQASTSQYTSDVLDDSKWQSVTVPHTWNRYGRYCRNDAKFLNVTACSPDFPEENKDKGFGWYRLHFARPVPKGGGRTFIQFDGVASVADVWLNGQYLGRHNGSFGRFRFDVTDIAKDGDNLLAVRADNTQRTTDATGNGAPDRYVENATSYVLPLSGDFTINGGIYRDVSLITTATPVYFDLEDYGGPGLYISGTPVIAQAGSSEADVSVKALVANKSTHEQQISIRIKVSDMDGKLVTTLLSPGDRAKGVTLADEAPAVSVTAPLGTSVNTIGFRLTGIKLWDGRKSPYLYRVTADILDAKGRLIDSITQPLGLRSSAVDKASGFQLNDRPIYLHGVSRHQDRLNQGWQLAKGDYDQDMALIREMGANTIRFAHYQHGARWYELADTYGMAVWSEIPFVDTSCVSANPITDPRVAYNAQTQLRELIRQNFNHPSVMWWGLSNEIRKIPTCSDADIALVKELQLTAKAEDSTRGTVLASSRGPGDLENITTDIAHNYYPGWYSWLNKSWSDWAEKKLLSLYKAEKGGAPVGLSEYGAGGAVNQHTDARQPIGFDRSVDPPKSWQQSSQWHPIEYQTYLHEYAWATIESFACGKVGSTNCRLWGSWAWNMFDFASEMRTEGGYIDINDKGLVTFDRKKKKDAFYFYKSAWNTNDKFLYISSRDYTQRSKQQGRLDSGLFTIEVFSNLGNLDKNLKLEIDTAGSDTLQPSCELKTFMVPDGLGNSTTATLKNVCMWPNVALKLGPNHIKVSSRVDGNTYSDEVTWTLLD</sequence>
<evidence type="ECO:0000259" key="6">
    <source>
        <dbReference type="Pfam" id="PF02836"/>
    </source>
</evidence>
<dbReference type="Pfam" id="PF02836">
    <property type="entry name" value="Glyco_hydro_2_C"/>
    <property type="match status" value="1"/>
</dbReference>
<dbReference type="InterPro" id="IPR006102">
    <property type="entry name" value="Ig-like_GH2"/>
</dbReference>
<evidence type="ECO:0000259" key="5">
    <source>
        <dbReference type="Pfam" id="PF00703"/>
    </source>
</evidence>
<evidence type="ECO:0000256" key="1">
    <source>
        <dbReference type="ARBA" id="ARBA00007401"/>
    </source>
</evidence>
<dbReference type="GO" id="GO:0016787">
    <property type="term" value="F:hydrolase activity"/>
    <property type="evidence" value="ECO:0007669"/>
    <property type="project" value="UniProtKB-KW"/>
</dbReference>
<evidence type="ECO:0000256" key="3">
    <source>
        <dbReference type="ARBA" id="ARBA00023295"/>
    </source>
</evidence>
<accession>A0ABV6ZSK8</accession>
<dbReference type="EMBL" id="JBHGPK010000075">
    <property type="protein sequence ID" value="MFC2255097.1"/>
    <property type="molecule type" value="Genomic_DNA"/>
</dbReference>
<dbReference type="InterPro" id="IPR013783">
    <property type="entry name" value="Ig-like_fold"/>
</dbReference>
<feature type="compositionally biased region" description="Low complexity" evidence="4">
    <location>
        <begin position="53"/>
        <end position="66"/>
    </location>
</feature>
<keyword evidence="2 8" id="KW-0378">Hydrolase</keyword>
<evidence type="ECO:0000256" key="2">
    <source>
        <dbReference type="ARBA" id="ARBA00022801"/>
    </source>
</evidence>
<dbReference type="PANTHER" id="PTHR42732">
    <property type="entry name" value="BETA-GALACTOSIDASE"/>
    <property type="match status" value="1"/>
</dbReference>
<dbReference type="InterPro" id="IPR036156">
    <property type="entry name" value="Beta-gal/glucu_dom_sf"/>
</dbReference>